<evidence type="ECO:0000313" key="3">
    <source>
        <dbReference type="Proteomes" id="UP000017396"/>
    </source>
</evidence>
<dbReference type="STRING" id="1183438.GKIL_1022"/>
<dbReference type="InterPro" id="IPR051207">
    <property type="entry name" value="ComplexI_NDUFA9_subunit"/>
</dbReference>
<proteinExistence type="predicted"/>
<gene>
    <name evidence="2" type="ORF">GKIL_1022</name>
</gene>
<dbReference type="SUPFAM" id="SSF51735">
    <property type="entry name" value="NAD(P)-binding Rossmann-fold domains"/>
    <property type="match status" value="1"/>
</dbReference>
<dbReference type="InterPro" id="IPR001509">
    <property type="entry name" value="Epimerase_deHydtase"/>
</dbReference>
<dbReference type="HOGENOM" id="CLU_007383_6_5_3"/>
<sequence length="298" mass="32208">MILLTGATGFIGSHTARALRESNLPVRALVRPGADTAALKKLDVEIVAGSLEDPPALERATQGVEQVIHLVGIIREQPPAVTFERVHTDGTRNLLAAAQKAGVGKFVYISAIGARPTAPARYHQTKWATEELVRASGLAWIVLRPSVVFGPGDEFINLLANDLVRTPPVIPVIGPGTNRLQPLWVKDLARFIVRCVTSDTLDNRTLELGGPEQLSLRRILEILAAYLRVNKPFVSIPLAFVRPAVAIGSAIAPQLLPITSDQLVMLQEDNITEQNPFAEGPPAALTSLSEGIREYLQI</sequence>
<dbReference type="PANTHER" id="PTHR12126:SF11">
    <property type="entry name" value="NADH DEHYDROGENASE [UBIQUINONE] 1 ALPHA SUBCOMPLEX SUBUNIT 9, MITOCHONDRIAL"/>
    <property type="match status" value="1"/>
</dbReference>
<dbReference type="EMBL" id="CP003587">
    <property type="protein sequence ID" value="AGY57268.1"/>
    <property type="molecule type" value="Genomic_DNA"/>
</dbReference>
<keyword evidence="2" id="KW-0560">Oxidoreductase</keyword>
<dbReference type="FunFam" id="3.40.50.720:FF:000702">
    <property type="entry name" value="NADH dehydrogenase (Ubiquinone)"/>
    <property type="match status" value="1"/>
</dbReference>
<evidence type="ECO:0000259" key="1">
    <source>
        <dbReference type="Pfam" id="PF01370"/>
    </source>
</evidence>
<keyword evidence="3" id="KW-1185">Reference proteome</keyword>
<dbReference type="Gene3D" id="3.40.50.720">
    <property type="entry name" value="NAD(P)-binding Rossmann-like Domain"/>
    <property type="match status" value="1"/>
</dbReference>
<accession>U5QEF9</accession>
<dbReference type="CDD" id="cd05271">
    <property type="entry name" value="NDUFA9_like_SDR_a"/>
    <property type="match status" value="1"/>
</dbReference>
<protein>
    <submittedName>
        <fullName evidence="2">NAD-dependent epimerase/dehydratase</fullName>
        <ecNumber evidence="2">1.6.5.3</ecNumber>
    </submittedName>
</protein>
<dbReference type="PANTHER" id="PTHR12126">
    <property type="entry name" value="NADH-UBIQUINONE OXIDOREDUCTASE 39 KDA SUBUNIT-RELATED"/>
    <property type="match status" value="1"/>
</dbReference>
<dbReference type="GO" id="GO:0016491">
    <property type="term" value="F:oxidoreductase activity"/>
    <property type="evidence" value="ECO:0007669"/>
    <property type="project" value="UniProtKB-KW"/>
</dbReference>
<dbReference type="Pfam" id="PF01370">
    <property type="entry name" value="Epimerase"/>
    <property type="match status" value="1"/>
</dbReference>
<organism evidence="2 3">
    <name type="scientific">Gloeobacter kilaueensis (strain ATCC BAA-2537 / CCAP 1431/1 / ULC 316 / JS1)</name>
    <dbReference type="NCBI Taxonomy" id="1183438"/>
    <lineage>
        <taxon>Bacteria</taxon>
        <taxon>Bacillati</taxon>
        <taxon>Cyanobacteriota</taxon>
        <taxon>Cyanophyceae</taxon>
        <taxon>Gloeobacterales</taxon>
        <taxon>Gloeobacteraceae</taxon>
        <taxon>Gloeobacter</taxon>
    </lineage>
</organism>
<dbReference type="RefSeq" id="WP_023172335.1">
    <property type="nucleotide sequence ID" value="NC_022600.1"/>
</dbReference>
<reference evidence="2 3" key="1">
    <citation type="journal article" date="2013" name="PLoS ONE">
        <title>Cultivation and Complete Genome Sequencing of Gloeobacter kilaueensis sp. nov., from a Lava Cave in Kilauea Caldera, Hawai'i.</title>
        <authorList>
            <person name="Saw J.H."/>
            <person name="Schatz M."/>
            <person name="Brown M.V."/>
            <person name="Kunkel D.D."/>
            <person name="Foster J.S."/>
            <person name="Shick H."/>
            <person name="Christensen S."/>
            <person name="Hou S."/>
            <person name="Wan X."/>
            <person name="Donachie S.P."/>
        </authorList>
    </citation>
    <scope>NUCLEOTIDE SEQUENCE [LARGE SCALE GENOMIC DNA]</scope>
    <source>
        <strain evidence="3">JS</strain>
    </source>
</reference>
<dbReference type="OrthoDB" id="9774199at2"/>
<feature type="domain" description="NAD-dependent epimerase/dehydratase" evidence="1">
    <location>
        <begin position="2"/>
        <end position="198"/>
    </location>
</feature>
<dbReference type="AlphaFoldDB" id="U5QEF9"/>
<evidence type="ECO:0000313" key="2">
    <source>
        <dbReference type="EMBL" id="AGY57268.1"/>
    </source>
</evidence>
<name>U5QEF9_GLOK1</name>
<dbReference type="KEGG" id="glj:GKIL_1022"/>
<dbReference type="Proteomes" id="UP000017396">
    <property type="component" value="Chromosome"/>
</dbReference>
<dbReference type="EC" id="1.6.5.3" evidence="2"/>
<dbReference type="eggNOG" id="COG0702">
    <property type="taxonomic scope" value="Bacteria"/>
</dbReference>
<dbReference type="GO" id="GO:0044877">
    <property type="term" value="F:protein-containing complex binding"/>
    <property type="evidence" value="ECO:0007669"/>
    <property type="project" value="TreeGrafter"/>
</dbReference>
<dbReference type="InterPro" id="IPR036291">
    <property type="entry name" value="NAD(P)-bd_dom_sf"/>
</dbReference>